<comment type="caution">
    <text evidence="1">The sequence shown here is derived from an EMBL/GenBank/DDBJ whole genome shotgun (WGS) entry which is preliminary data.</text>
</comment>
<keyword evidence="2" id="KW-1185">Reference proteome</keyword>
<proteinExistence type="predicted"/>
<dbReference type="Proteomes" id="UP001066276">
    <property type="component" value="Chromosome 1_2"/>
</dbReference>
<dbReference type="AlphaFoldDB" id="A0AAV7W7F0"/>
<protein>
    <submittedName>
        <fullName evidence="1">Uncharacterized protein</fullName>
    </submittedName>
</protein>
<organism evidence="1 2">
    <name type="scientific">Pleurodeles waltl</name>
    <name type="common">Iberian ribbed newt</name>
    <dbReference type="NCBI Taxonomy" id="8319"/>
    <lineage>
        <taxon>Eukaryota</taxon>
        <taxon>Metazoa</taxon>
        <taxon>Chordata</taxon>
        <taxon>Craniata</taxon>
        <taxon>Vertebrata</taxon>
        <taxon>Euteleostomi</taxon>
        <taxon>Amphibia</taxon>
        <taxon>Batrachia</taxon>
        <taxon>Caudata</taxon>
        <taxon>Salamandroidea</taxon>
        <taxon>Salamandridae</taxon>
        <taxon>Pleurodelinae</taxon>
        <taxon>Pleurodeles</taxon>
    </lineage>
</organism>
<dbReference type="EMBL" id="JANPWB010000002">
    <property type="protein sequence ID" value="KAJ1208508.1"/>
    <property type="molecule type" value="Genomic_DNA"/>
</dbReference>
<name>A0AAV7W7F0_PLEWA</name>
<evidence type="ECO:0000313" key="2">
    <source>
        <dbReference type="Proteomes" id="UP001066276"/>
    </source>
</evidence>
<accession>A0AAV7W7F0</accession>
<evidence type="ECO:0000313" key="1">
    <source>
        <dbReference type="EMBL" id="KAJ1208508.1"/>
    </source>
</evidence>
<reference evidence="1" key="1">
    <citation type="journal article" date="2022" name="bioRxiv">
        <title>Sequencing and chromosome-scale assembly of the giantPleurodeles waltlgenome.</title>
        <authorList>
            <person name="Brown T."/>
            <person name="Elewa A."/>
            <person name="Iarovenko S."/>
            <person name="Subramanian E."/>
            <person name="Araus A.J."/>
            <person name="Petzold A."/>
            <person name="Susuki M."/>
            <person name="Suzuki K.-i.T."/>
            <person name="Hayashi T."/>
            <person name="Toyoda A."/>
            <person name="Oliveira C."/>
            <person name="Osipova E."/>
            <person name="Leigh N.D."/>
            <person name="Simon A."/>
            <person name="Yun M.H."/>
        </authorList>
    </citation>
    <scope>NUCLEOTIDE SEQUENCE</scope>
    <source>
        <strain evidence="1">20211129_DDA</strain>
        <tissue evidence="1">Liver</tissue>
    </source>
</reference>
<gene>
    <name evidence="1" type="ORF">NDU88_003893</name>
</gene>
<sequence>MAMVMSGAEEATSGEAESSRFNSTTACLWMEQVLRRIHLRSLRPTLVGGSLAWRLVKVQFRQEKGPQVACGEAWRQAGERPVLRAQKVVVS</sequence>